<dbReference type="InterPro" id="IPR021124">
    <property type="entry name" value="CRISPR-assoc_prot_Cas5"/>
</dbReference>
<keyword evidence="1" id="KW-0051">Antiviral defense</keyword>
<dbReference type="EMBL" id="RPGO01000025">
    <property type="protein sequence ID" value="RZB29562.1"/>
    <property type="molecule type" value="Genomic_DNA"/>
</dbReference>
<evidence type="ECO:0000256" key="1">
    <source>
        <dbReference type="ARBA" id="ARBA00023118"/>
    </source>
</evidence>
<dbReference type="GO" id="GO:0043571">
    <property type="term" value="P:maintenance of CRISPR repeat elements"/>
    <property type="evidence" value="ECO:0007669"/>
    <property type="project" value="InterPro"/>
</dbReference>
<protein>
    <submittedName>
        <fullName evidence="2">CRISPR-associated protein Cas5h</fullName>
    </submittedName>
</protein>
<name>A0A8B3S3K1_9EURY</name>
<dbReference type="NCBIfam" id="TIGR02592">
    <property type="entry name" value="cas_Cas5h"/>
    <property type="match status" value="1"/>
</dbReference>
<sequence>MDSVLVFDVWGEYAHFRKYYTTTSPLTFSIPPRTAVCGLIAGVIGIDKDEYLKHFTKEKADITVRILAPVKKVRVVENLIDTKSALLMSRIKNRTQIRFEFLKDAKFRIYFRHTDPETYAMTLEFLKHHKCVYTPCLGLSEHIANFRFVGEMKCKKVDGNSDFVKIDSVIPIPNGSHIEIDFDRDGGEYFSETIPIEMEEDRTLREYVNVSFERKCASISAKVGRFWEIEGDERIIFL</sequence>
<comment type="caution">
    <text evidence="2">The sequence shown here is derived from an EMBL/GenBank/DDBJ whole genome shotgun (WGS) entry which is preliminary data.</text>
</comment>
<dbReference type="AlphaFoldDB" id="A0A8B3S3K1"/>
<evidence type="ECO:0000313" key="2">
    <source>
        <dbReference type="EMBL" id="RZB29562.1"/>
    </source>
</evidence>
<reference evidence="3" key="1">
    <citation type="submission" date="2019-01" db="EMBL/GenBank/DDBJ databases">
        <title>Anaerobic oxidation of ethane by archaea from a marine hydrocarbon seep.</title>
        <authorList>
            <person name="Musat F."/>
        </authorList>
    </citation>
    <scope>NUCLEOTIDE SEQUENCE [LARGE SCALE GENOMIC DNA]</scope>
</reference>
<accession>A0A8B3S3K1</accession>
<dbReference type="Pfam" id="PF09704">
    <property type="entry name" value="Cas_Cas5d"/>
    <property type="match status" value="1"/>
</dbReference>
<proteinExistence type="predicted"/>
<dbReference type="GO" id="GO:0051607">
    <property type="term" value="P:defense response to virus"/>
    <property type="evidence" value="ECO:0007669"/>
    <property type="project" value="UniProtKB-KW"/>
</dbReference>
<dbReference type="NCBIfam" id="TIGR02593">
    <property type="entry name" value="CRISPR_cas5"/>
    <property type="match status" value="1"/>
</dbReference>
<organism evidence="2 3">
    <name type="scientific">Candidatus Argoarchaeum ethanivorans</name>
    <dbReference type="NCBI Taxonomy" id="2608793"/>
    <lineage>
        <taxon>Archaea</taxon>
        <taxon>Methanobacteriati</taxon>
        <taxon>Methanobacteriota</taxon>
        <taxon>Stenosarchaea group</taxon>
        <taxon>Methanomicrobia</taxon>
        <taxon>Methanosarcinales</taxon>
        <taxon>Methanosarcinales incertae sedis</taxon>
        <taxon>GOM Arc I cluster</taxon>
        <taxon>Candidatus Argoarchaeum</taxon>
    </lineage>
</organism>
<evidence type="ECO:0000313" key="3">
    <source>
        <dbReference type="Proteomes" id="UP000291831"/>
    </source>
</evidence>
<dbReference type="Proteomes" id="UP000291831">
    <property type="component" value="Unassembled WGS sequence"/>
</dbReference>
<dbReference type="InterPro" id="IPR013421">
    <property type="entry name" value="CRISPR-assoc_prot_Cas5_HALMA"/>
</dbReference>
<dbReference type="Gene3D" id="3.30.70.2660">
    <property type="match status" value="1"/>
</dbReference>
<gene>
    <name evidence="2" type="ORF">AEth_01073</name>
</gene>
<dbReference type="InterPro" id="IPR013422">
    <property type="entry name" value="CRISPR-assoc_prot_Cas5_N"/>
</dbReference>